<keyword evidence="8" id="KW-0548">Nucleotidyltransferase</keyword>
<dbReference type="GO" id="GO:0000166">
    <property type="term" value="F:nucleotide binding"/>
    <property type="evidence" value="ECO:0007669"/>
    <property type="project" value="UniProtKB-KW"/>
</dbReference>
<dbReference type="SMART" id="SM00471">
    <property type="entry name" value="HDc"/>
    <property type="match status" value="1"/>
</dbReference>
<keyword evidence="3" id="KW-0547">Nucleotide-binding</keyword>
<evidence type="ECO:0000256" key="5">
    <source>
        <dbReference type="ARBA" id="ARBA00023004"/>
    </source>
</evidence>
<sequence length="195" mass="22225">MNISDYKKIISERMGDYRFNHSVNVAKEAKKLARRYGGDEEKAEIAGILHDITKEMPKEQQLQIIIDSGIILDNVQLHAPKLWHGMSGSIVVRDELGIDDEDILNAIRYHTTGRAGMSLLEKIIFTADFTSEERTYSGVATMRKKSKKSLEEAMLYGYQFTFKDLSKRQLAIHPDEVACYNEIVLQISQTKGKNK</sequence>
<dbReference type="PANTHER" id="PTHR35795">
    <property type="entry name" value="SLR1885 PROTEIN"/>
    <property type="match status" value="1"/>
</dbReference>
<accession>A0A2N0UJX3</accession>
<proteinExistence type="predicted"/>
<evidence type="ECO:0000259" key="7">
    <source>
        <dbReference type="SMART" id="SM00471"/>
    </source>
</evidence>
<keyword evidence="8" id="KW-0808">Transferase</keyword>
<dbReference type="Pfam" id="PF01966">
    <property type="entry name" value="HD"/>
    <property type="match status" value="1"/>
</dbReference>
<keyword evidence="9" id="KW-1185">Reference proteome</keyword>
<dbReference type="PANTHER" id="PTHR35795:SF1">
    <property type="entry name" value="BIS(5'-NUCLEOSYL)-TETRAPHOSPHATASE, SYMMETRICAL"/>
    <property type="match status" value="1"/>
</dbReference>
<comment type="caution">
    <text evidence="8">The sequence shown here is derived from an EMBL/GenBank/DDBJ whole genome shotgun (WGS) entry which is preliminary data.</text>
</comment>
<keyword evidence="5" id="KW-0408">Iron</keyword>
<evidence type="ECO:0000256" key="4">
    <source>
        <dbReference type="ARBA" id="ARBA00022801"/>
    </source>
</evidence>
<keyword evidence="4" id="KW-0378">Hydrolase</keyword>
<dbReference type="Proteomes" id="UP000233425">
    <property type="component" value="Unassembled WGS sequence"/>
</dbReference>
<dbReference type="GO" id="GO:0016779">
    <property type="term" value="F:nucleotidyltransferase activity"/>
    <property type="evidence" value="ECO:0007669"/>
    <property type="project" value="UniProtKB-KW"/>
</dbReference>
<name>A0A2N0UJX3_9FIRM</name>
<dbReference type="EC" id="3.6.1.41" evidence="1"/>
<dbReference type="RefSeq" id="WP_101029595.1">
    <property type="nucleotide sequence ID" value="NZ_CABMMZ010000072.1"/>
</dbReference>
<dbReference type="InterPro" id="IPR051094">
    <property type="entry name" value="Diverse_Catalytic_Enzymes"/>
</dbReference>
<dbReference type="CDD" id="cd00077">
    <property type="entry name" value="HDc"/>
    <property type="match status" value="1"/>
</dbReference>
<dbReference type="Gene3D" id="1.10.3210.10">
    <property type="entry name" value="Hypothetical protein af1432"/>
    <property type="match status" value="1"/>
</dbReference>
<dbReference type="GO" id="GO:0008803">
    <property type="term" value="F:bis(5'-nucleosyl)-tetraphosphatase (symmetrical) activity"/>
    <property type="evidence" value="ECO:0007669"/>
    <property type="project" value="UniProtKB-EC"/>
</dbReference>
<reference evidence="8" key="1">
    <citation type="journal article" date="2018" name="Environ. Microbiol.">
        <title>Sporulation capability and amylosome conservation among diverse human colonic and rumen isolates of the keystone starch-degrader Ruminococcus bromii.</title>
        <authorList>
            <person name="Mukhopadhya I."/>
            <person name="Morais S."/>
            <person name="Laverde-Gomez J."/>
            <person name="Sheridan P.O."/>
            <person name="Walker A.W."/>
            <person name="Kelly W."/>
            <person name="Klieve A.V."/>
            <person name="Ouwerkerk D."/>
            <person name="Duncan S.H."/>
            <person name="Louis P."/>
            <person name="Koropatkin N."/>
            <person name="Cockburn D."/>
            <person name="Kibler R."/>
            <person name="Cooper P.J."/>
            <person name="Sandoval C."/>
            <person name="Crost E."/>
            <person name="Juge N."/>
            <person name="Bayer E.A."/>
            <person name="Flint H.J."/>
        </authorList>
    </citation>
    <scope>NUCLEOTIDE SEQUENCE [LARGE SCALE GENOMIC DNA]</scope>
    <source>
        <strain evidence="8">ATCC 27255</strain>
    </source>
</reference>
<feature type="domain" description="HD/PDEase" evidence="7">
    <location>
        <begin position="14"/>
        <end position="139"/>
    </location>
</feature>
<dbReference type="EMBL" id="NNSR01000072">
    <property type="protein sequence ID" value="PKD27281.1"/>
    <property type="molecule type" value="Genomic_DNA"/>
</dbReference>
<dbReference type="AlphaFoldDB" id="A0A2N0UJX3"/>
<dbReference type="SUPFAM" id="SSF109604">
    <property type="entry name" value="HD-domain/PDEase-like"/>
    <property type="match status" value="1"/>
</dbReference>
<dbReference type="NCBIfam" id="TIGR00277">
    <property type="entry name" value="HDIG"/>
    <property type="match status" value="1"/>
</dbReference>
<protein>
    <recommendedName>
        <fullName evidence="1">bis(5'-nucleosyl)-tetraphosphatase (symmetrical)</fullName>
        <ecNumber evidence="1">3.6.1.41</ecNumber>
    </recommendedName>
</protein>
<dbReference type="GO" id="GO:0046872">
    <property type="term" value="F:metal ion binding"/>
    <property type="evidence" value="ECO:0007669"/>
    <property type="project" value="UniProtKB-KW"/>
</dbReference>
<dbReference type="NCBIfam" id="TIGR00488">
    <property type="entry name" value="bis(5'-nucleosyl)-tetraphosphatase (symmetrical) YqeK"/>
    <property type="match status" value="1"/>
</dbReference>
<comment type="catalytic activity">
    <reaction evidence="6">
        <text>P(1),P(4)-bis(5'-adenosyl) tetraphosphate + H2O = 2 ADP + 2 H(+)</text>
        <dbReference type="Rhea" id="RHEA:24252"/>
        <dbReference type="ChEBI" id="CHEBI:15377"/>
        <dbReference type="ChEBI" id="CHEBI:15378"/>
        <dbReference type="ChEBI" id="CHEBI:58141"/>
        <dbReference type="ChEBI" id="CHEBI:456216"/>
        <dbReference type="EC" id="3.6.1.41"/>
    </reaction>
</comment>
<evidence type="ECO:0000313" key="8">
    <source>
        <dbReference type="EMBL" id="PKD27281.1"/>
    </source>
</evidence>
<organism evidence="8 9">
    <name type="scientific">Ruminococcus bromii</name>
    <dbReference type="NCBI Taxonomy" id="40518"/>
    <lineage>
        <taxon>Bacteria</taxon>
        <taxon>Bacillati</taxon>
        <taxon>Bacillota</taxon>
        <taxon>Clostridia</taxon>
        <taxon>Eubacteriales</taxon>
        <taxon>Oscillospiraceae</taxon>
        <taxon>Ruminococcus</taxon>
    </lineage>
</organism>
<evidence type="ECO:0000256" key="1">
    <source>
        <dbReference type="ARBA" id="ARBA00012506"/>
    </source>
</evidence>
<evidence type="ECO:0000256" key="3">
    <source>
        <dbReference type="ARBA" id="ARBA00022741"/>
    </source>
</evidence>
<dbReference type="InterPro" id="IPR003607">
    <property type="entry name" value="HD/PDEase_dom"/>
</dbReference>
<gene>
    <name evidence="8" type="ORF">RBATCC27255_01670</name>
</gene>
<evidence type="ECO:0000256" key="2">
    <source>
        <dbReference type="ARBA" id="ARBA00022723"/>
    </source>
</evidence>
<dbReference type="InterPro" id="IPR005249">
    <property type="entry name" value="YqeK"/>
</dbReference>
<dbReference type="InterPro" id="IPR006675">
    <property type="entry name" value="HDIG_dom"/>
</dbReference>
<keyword evidence="2" id="KW-0479">Metal-binding</keyword>
<dbReference type="InterPro" id="IPR006674">
    <property type="entry name" value="HD_domain"/>
</dbReference>
<evidence type="ECO:0000313" key="9">
    <source>
        <dbReference type="Proteomes" id="UP000233425"/>
    </source>
</evidence>
<evidence type="ECO:0000256" key="6">
    <source>
        <dbReference type="ARBA" id="ARBA00049417"/>
    </source>
</evidence>